<feature type="region of interest" description="Disordered" evidence="1">
    <location>
        <begin position="56"/>
        <end position="81"/>
    </location>
</feature>
<feature type="compositionally biased region" description="Basic and acidic residues" evidence="1">
    <location>
        <begin position="66"/>
        <end position="81"/>
    </location>
</feature>
<dbReference type="Proteomes" id="UP001138768">
    <property type="component" value="Unassembled WGS sequence"/>
</dbReference>
<comment type="caution">
    <text evidence="2">The sequence shown here is derived from an EMBL/GenBank/DDBJ whole genome shotgun (WGS) entry which is preliminary data.</text>
</comment>
<dbReference type="EMBL" id="NRRY01000047">
    <property type="protein sequence ID" value="MBK1620760.1"/>
    <property type="molecule type" value="Genomic_DNA"/>
</dbReference>
<keyword evidence="3" id="KW-1185">Reference proteome</keyword>
<proteinExistence type="predicted"/>
<evidence type="ECO:0000313" key="3">
    <source>
        <dbReference type="Proteomes" id="UP001138768"/>
    </source>
</evidence>
<dbReference type="AlphaFoldDB" id="A0A9X1B5P9"/>
<accession>A0A9X1B5P9</accession>
<protein>
    <submittedName>
        <fullName evidence="2">Uncharacterized protein</fullName>
    </submittedName>
</protein>
<evidence type="ECO:0000313" key="2">
    <source>
        <dbReference type="EMBL" id="MBK1620760.1"/>
    </source>
</evidence>
<name>A0A9X1B5P9_9GAMM</name>
<evidence type="ECO:0000256" key="1">
    <source>
        <dbReference type="SAM" id="MobiDB-lite"/>
    </source>
</evidence>
<dbReference type="RefSeq" id="WP_200248123.1">
    <property type="nucleotide sequence ID" value="NZ_NRRY01000047.1"/>
</dbReference>
<sequence length="81" mass="9129">MATHRYEAFAEVPQDHCLYLPLPPEIPVGPVRVTVMFESPASSQATDESIKRLLGNMPDLGEDSDFERPLDDGREVPDWVF</sequence>
<gene>
    <name evidence="2" type="ORF">CKO42_20460</name>
</gene>
<organism evidence="2 3">
    <name type="scientific">Lamprobacter modestohalophilus</name>
    <dbReference type="NCBI Taxonomy" id="1064514"/>
    <lineage>
        <taxon>Bacteria</taxon>
        <taxon>Pseudomonadati</taxon>
        <taxon>Pseudomonadota</taxon>
        <taxon>Gammaproteobacteria</taxon>
        <taxon>Chromatiales</taxon>
        <taxon>Chromatiaceae</taxon>
        <taxon>Lamprobacter</taxon>
    </lineage>
</organism>
<reference evidence="2 3" key="1">
    <citation type="journal article" date="2020" name="Microorganisms">
        <title>Osmotic Adaptation and Compatible Solute Biosynthesis of Phototrophic Bacteria as Revealed from Genome Analyses.</title>
        <authorList>
            <person name="Imhoff J.F."/>
            <person name="Rahn T."/>
            <person name="Kunzel S."/>
            <person name="Keller A."/>
            <person name="Neulinger S.C."/>
        </authorList>
    </citation>
    <scope>NUCLEOTIDE SEQUENCE [LARGE SCALE GENOMIC DNA]</scope>
    <source>
        <strain evidence="2 3">DSM 25653</strain>
    </source>
</reference>